<dbReference type="InterPro" id="IPR014748">
    <property type="entry name" value="Enoyl-CoA_hydra_C"/>
</dbReference>
<organism evidence="4 5">
    <name type="scientific">Variovorax boronicumulans</name>
    <dbReference type="NCBI Taxonomy" id="436515"/>
    <lineage>
        <taxon>Bacteria</taxon>
        <taxon>Pseudomonadati</taxon>
        <taxon>Pseudomonadota</taxon>
        <taxon>Betaproteobacteria</taxon>
        <taxon>Burkholderiales</taxon>
        <taxon>Comamonadaceae</taxon>
        <taxon>Variovorax</taxon>
    </lineage>
</organism>
<evidence type="ECO:0000313" key="5">
    <source>
        <dbReference type="Proteomes" id="UP001244295"/>
    </source>
</evidence>
<evidence type="ECO:0000256" key="3">
    <source>
        <dbReference type="RuleBase" id="RU003707"/>
    </source>
</evidence>
<dbReference type="GO" id="GO:0016829">
    <property type="term" value="F:lyase activity"/>
    <property type="evidence" value="ECO:0007669"/>
    <property type="project" value="UniProtKB-KW"/>
</dbReference>
<dbReference type="Proteomes" id="UP001244295">
    <property type="component" value="Unassembled WGS sequence"/>
</dbReference>
<dbReference type="GO" id="GO:0006635">
    <property type="term" value="P:fatty acid beta-oxidation"/>
    <property type="evidence" value="ECO:0007669"/>
    <property type="project" value="TreeGrafter"/>
</dbReference>
<dbReference type="GO" id="GO:0016853">
    <property type="term" value="F:isomerase activity"/>
    <property type="evidence" value="ECO:0007669"/>
    <property type="project" value="UniProtKB-KW"/>
</dbReference>
<sequence>MSFAYTSLSFDVVEDRIGLLTLRCPKQHNSLSETLKAELRRLLAELTHDRELSALVITGEGRSFCSGGDLRHLKNAERSAEFDRRRLYQLHDWVQPLMNLEMPVIAAVNGPAIGAGFGLALAADFILCAPEAYFRASFSRVGLVPDTGLFFTLPRSVGLQSAKEIIFTGRKVDAAEALALRIALAVHAGERLMDEAMALARRLAQGPTAAIGASKRILNQSFHLDARALVEMEAAAQAIFFHSAFHQQAIDDFASGTPFRYDWERPR</sequence>
<reference evidence="4" key="1">
    <citation type="submission" date="2023-07" db="EMBL/GenBank/DDBJ databases">
        <title>Sorghum-associated microbial communities from plants grown in Nebraska, USA.</title>
        <authorList>
            <person name="Schachtman D."/>
        </authorList>
    </citation>
    <scope>NUCLEOTIDE SEQUENCE</scope>
    <source>
        <strain evidence="4">DS2795</strain>
    </source>
</reference>
<dbReference type="Gene3D" id="3.90.226.10">
    <property type="entry name" value="2-enoyl-CoA Hydratase, Chain A, domain 1"/>
    <property type="match status" value="1"/>
</dbReference>
<dbReference type="PANTHER" id="PTHR11941">
    <property type="entry name" value="ENOYL-COA HYDRATASE-RELATED"/>
    <property type="match status" value="1"/>
</dbReference>
<dbReference type="InterPro" id="IPR001753">
    <property type="entry name" value="Enoyl-CoA_hydra/iso"/>
</dbReference>
<dbReference type="EC" id="5.3.3.18" evidence="4"/>
<dbReference type="RefSeq" id="WP_307636258.1">
    <property type="nucleotide sequence ID" value="NZ_JAUSRR010000003.1"/>
</dbReference>
<evidence type="ECO:0000313" key="4">
    <source>
        <dbReference type="EMBL" id="MDP9922650.1"/>
    </source>
</evidence>
<dbReference type="CDD" id="cd06558">
    <property type="entry name" value="crotonase-like"/>
    <property type="match status" value="1"/>
</dbReference>
<comment type="caution">
    <text evidence="4">The sequence shown here is derived from an EMBL/GenBank/DDBJ whole genome shotgun (WGS) entry which is preliminary data.</text>
</comment>
<dbReference type="PANTHER" id="PTHR11941:SF133">
    <property type="entry name" value="1,2-EPOXYPHENYLACETYL-COA ISOMERASE"/>
    <property type="match status" value="1"/>
</dbReference>
<dbReference type="Gene3D" id="1.10.12.10">
    <property type="entry name" value="Lyase 2-enoyl-coa Hydratase, Chain A, domain 2"/>
    <property type="match status" value="1"/>
</dbReference>
<dbReference type="EMBL" id="JAUSRR010000003">
    <property type="protein sequence ID" value="MDP9922650.1"/>
    <property type="molecule type" value="Genomic_DNA"/>
</dbReference>
<evidence type="ECO:0000256" key="1">
    <source>
        <dbReference type="ARBA" id="ARBA00005254"/>
    </source>
</evidence>
<name>A0AAW8DSW8_9BURK</name>
<protein>
    <submittedName>
        <fullName evidence="4">2-(1,2-epoxy-1,2-dihydrophenyl)acetyl-CoA isomerase</fullName>
        <ecNumber evidence="4">5.3.3.18</ecNumber>
    </submittedName>
</protein>
<evidence type="ECO:0000256" key="2">
    <source>
        <dbReference type="ARBA" id="ARBA00023239"/>
    </source>
</evidence>
<dbReference type="InterPro" id="IPR029045">
    <property type="entry name" value="ClpP/crotonase-like_dom_sf"/>
</dbReference>
<keyword evidence="4" id="KW-0413">Isomerase</keyword>
<dbReference type="Pfam" id="PF00378">
    <property type="entry name" value="ECH_1"/>
    <property type="match status" value="1"/>
</dbReference>
<proteinExistence type="inferred from homology"/>
<dbReference type="PROSITE" id="PS00166">
    <property type="entry name" value="ENOYL_COA_HYDRATASE"/>
    <property type="match status" value="1"/>
</dbReference>
<dbReference type="AlphaFoldDB" id="A0AAW8DSW8"/>
<dbReference type="SUPFAM" id="SSF52096">
    <property type="entry name" value="ClpP/crotonase"/>
    <property type="match status" value="1"/>
</dbReference>
<dbReference type="InterPro" id="IPR018376">
    <property type="entry name" value="Enoyl-CoA_hyd/isom_CS"/>
</dbReference>
<gene>
    <name evidence="4" type="ORF">J2W25_001671</name>
</gene>
<comment type="similarity">
    <text evidence="1 3">Belongs to the enoyl-CoA hydratase/isomerase family.</text>
</comment>
<keyword evidence="2" id="KW-0456">Lyase</keyword>
<accession>A0AAW8DSW8</accession>